<gene>
    <name evidence="1" type="ORF">CPB84DRAFT_1778291</name>
</gene>
<sequence length="81" mass="10108">MADELGWMEFFWRDSHPWLKSMGYELRPRFRLGWIPSWITDSYSTLWEREDHIQYHKPRLMNVIRIRDGKQFMLKRVPKLP</sequence>
<protein>
    <submittedName>
        <fullName evidence="1">Uncharacterized protein</fullName>
    </submittedName>
</protein>
<evidence type="ECO:0000313" key="1">
    <source>
        <dbReference type="EMBL" id="KAF8901031.1"/>
    </source>
</evidence>
<dbReference type="AlphaFoldDB" id="A0A9P5TN81"/>
<keyword evidence="2" id="KW-1185">Reference proteome</keyword>
<evidence type="ECO:0000313" key="2">
    <source>
        <dbReference type="Proteomes" id="UP000724874"/>
    </source>
</evidence>
<dbReference type="Proteomes" id="UP000724874">
    <property type="component" value="Unassembled WGS sequence"/>
</dbReference>
<accession>A0A9P5TN81</accession>
<reference evidence="1" key="1">
    <citation type="submission" date="2020-11" db="EMBL/GenBank/DDBJ databases">
        <authorList>
            <consortium name="DOE Joint Genome Institute"/>
            <person name="Ahrendt S."/>
            <person name="Riley R."/>
            <person name="Andreopoulos W."/>
            <person name="LaButti K."/>
            <person name="Pangilinan J."/>
            <person name="Ruiz-duenas F.J."/>
            <person name="Barrasa J.M."/>
            <person name="Sanchez-Garcia M."/>
            <person name="Camarero S."/>
            <person name="Miyauchi S."/>
            <person name="Serrano A."/>
            <person name="Linde D."/>
            <person name="Babiker R."/>
            <person name="Drula E."/>
            <person name="Ayuso-Fernandez I."/>
            <person name="Pacheco R."/>
            <person name="Padilla G."/>
            <person name="Ferreira P."/>
            <person name="Barriuso J."/>
            <person name="Kellner H."/>
            <person name="Castanera R."/>
            <person name="Alfaro M."/>
            <person name="Ramirez L."/>
            <person name="Pisabarro A.G."/>
            <person name="Kuo A."/>
            <person name="Tritt A."/>
            <person name="Lipzen A."/>
            <person name="He G."/>
            <person name="Yan M."/>
            <person name="Ng V."/>
            <person name="Cullen D."/>
            <person name="Martin F."/>
            <person name="Rosso M.-N."/>
            <person name="Henrissat B."/>
            <person name="Hibbett D."/>
            <person name="Martinez A.T."/>
            <person name="Grigoriev I.V."/>
        </authorList>
    </citation>
    <scope>NUCLEOTIDE SEQUENCE</scope>
    <source>
        <strain evidence="1">AH 44721</strain>
    </source>
</reference>
<comment type="caution">
    <text evidence="1">The sequence shown here is derived from an EMBL/GenBank/DDBJ whole genome shotgun (WGS) entry which is preliminary data.</text>
</comment>
<dbReference type="OrthoDB" id="5987198at2759"/>
<organism evidence="1 2">
    <name type="scientific">Gymnopilus junonius</name>
    <name type="common">Spectacular rustgill mushroom</name>
    <name type="synonym">Gymnopilus spectabilis subsp. junonius</name>
    <dbReference type="NCBI Taxonomy" id="109634"/>
    <lineage>
        <taxon>Eukaryota</taxon>
        <taxon>Fungi</taxon>
        <taxon>Dikarya</taxon>
        <taxon>Basidiomycota</taxon>
        <taxon>Agaricomycotina</taxon>
        <taxon>Agaricomycetes</taxon>
        <taxon>Agaricomycetidae</taxon>
        <taxon>Agaricales</taxon>
        <taxon>Agaricineae</taxon>
        <taxon>Hymenogastraceae</taxon>
        <taxon>Gymnopilus</taxon>
    </lineage>
</organism>
<proteinExistence type="predicted"/>
<name>A0A9P5TN81_GYMJU</name>
<dbReference type="EMBL" id="JADNYJ010000044">
    <property type="protein sequence ID" value="KAF8901031.1"/>
    <property type="molecule type" value="Genomic_DNA"/>
</dbReference>